<feature type="compositionally biased region" description="Basic and acidic residues" evidence="1">
    <location>
        <begin position="194"/>
        <end position="203"/>
    </location>
</feature>
<feature type="compositionally biased region" description="Basic and acidic residues" evidence="1">
    <location>
        <begin position="445"/>
        <end position="457"/>
    </location>
</feature>
<proteinExistence type="predicted"/>
<dbReference type="OrthoDB" id="5845898at2759"/>
<feature type="compositionally biased region" description="Acidic residues" evidence="1">
    <location>
        <begin position="487"/>
        <end position="496"/>
    </location>
</feature>
<dbReference type="AlphaFoldDB" id="A0A8R1YYJ0"/>
<feature type="compositionally biased region" description="Polar residues" evidence="1">
    <location>
        <begin position="460"/>
        <end position="470"/>
    </location>
</feature>
<organism evidence="2 3">
    <name type="scientific">Pristionchus pacificus</name>
    <name type="common">Parasitic nematode worm</name>
    <dbReference type="NCBI Taxonomy" id="54126"/>
    <lineage>
        <taxon>Eukaryota</taxon>
        <taxon>Metazoa</taxon>
        <taxon>Ecdysozoa</taxon>
        <taxon>Nematoda</taxon>
        <taxon>Chromadorea</taxon>
        <taxon>Rhabditida</taxon>
        <taxon>Rhabditina</taxon>
        <taxon>Diplogasteromorpha</taxon>
        <taxon>Diplogasteroidea</taxon>
        <taxon>Neodiplogasteridae</taxon>
        <taxon>Pristionchus</taxon>
    </lineage>
</organism>
<feature type="region of interest" description="Disordered" evidence="1">
    <location>
        <begin position="1"/>
        <end position="25"/>
    </location>
</feature>
<feature type="compositionally biased region" description="Polar residues" evidence="1">
    <location>
        <begin position="497"/>
        <end position="512"/>
    </location>
</feature>
<dbReference type="EnsemblMetazoa" id="PPA39507.1">
    <property type="protein sequence ID" value="PPA39507.1"/>
    <property type="gene ID" value="WBGene00277876"/>
</dbReference>
<evidence type="ECO:0000313" key="3">
    <source>
        <dbReference type="Proteomes" id="UP000005239"/>
    </source>
</evidence>
<sequence>FVQIMASIPTPGDQREGSAPGIGDEDVGGMNEGDMDYIDRPQEQGGYAEISDHQGNNFQVSLEDLAAVGVDINKQLEISEEQMNMLLSMMNQDGLPAGPMGSEEYEDSAGNDPITISIQSDGGIKLVTAGGHESFFSSSQLAEINIDTQNLTDDDIKRIVQLAAAATGEPLLYDETMDRPEKRRKLEPSSMGGMEERRERETAVRMQPIQRNYPSILVPSHSAASTSSGHISIPSSNIIRGISNGRRGPSGLIGENVKIQNSKGKIVSAVVRYAKAGNGAQSAAYKVQTADGKFEWINHDRIIDRTPRPIEHRDYDHNRYTSEPPINMHTSGPSTSNAGTLMLHRRIFPVGSGGGMGMRGVPIRPIPLPHHQIHHPPNFCCPVCDKKSYQKEPAYIVIRLPACDSCTRERILIVDESVKGTVGGAGGSVPTGRPSMRSIATDTSDLPKNDERSEEVHATSPPSDEQSSSPKEIERSEEVEGDRSVEEEAGSMDESDGLQSPIVSQPQEAPLS</sequence>
<gene>
    <name evidence="2" type="primary">WBGene00277876</name>
</gene>
<feature type="region of interest" description="Disordered" evidence="1">
    <location>
        <begin position="180"/>
        <end position="203"/>
    </location>
</feature>
<feature type="compositionally biased region" description="Basic and acidic residues" evidence="1">
    <location>
        <begin position="471"/>
        <end position="486"/>
    </location>
</feature>
<evidence type="ECO:0000256" key="1">
    <source>
        <dbReference type="SAM" id="MobiDB-lite"/>
    </source>
</evidence>
<protein>
    <submittedName>
        <fullName evidence="2">Uncharacterized protein</fullName>
    </submittedName>
</protein>
<name>A0A8R1YYJ0_PRIPA</name>
<feature type="region of interest" description="Disordered" evidence="1">
    <location>
        <begin position="420"/>
        <end position="512"/>
    </location>
</feature>
<keyword evidence="3" id="KW-1185">Reference proteome</keyword>
<accession>A0A8R1YYJ0</accession>
<dbReference type="Proteomes" id="UP000005239">
    <property type="component" value="Unassembled WGS sequence"/>
</dbReference>
<reference evidence="2" key="2">
    <citation type="submission" date="2022-06" db="UniProtKB">
        <authorList>
            <consortium name="EnsemblMetazoa"/>
        </authorList>
    </citation>
    <scope>IDENTIFICATION</scope>
    <source>
        <strain evidence="2">PS312</strain>
    </source>
</reference>
<evidence type="ECO:0000313" key="2">
    <source>
        <dbReference type="EnsemblMetazoa" id="PPA39507.1"/>
    </source>
</evidence>
<reference evidence="3" key="1">
    <citation type="journal article" date="2008" name="Nat. Genet.">
        <title>The Pristionchus pacificus genome provides a unique perspective on nematode lifestyle and parasitism.</title>
        <authorList>
            <person name="Dieterich C."/>
            <person name="Clifton S.W."/>
            <person name="Schuster L.N."/>
            <person name="Chinwalla A."/>
            <person name="Delehaunty K."/>
            <person name="Dinkelacker I."/>
            <person name="Fulton L."/>
            <person name="Fulton R."/>
            <person name="Godfrey J."/>
            <person name="Minx P."/>
            <person name="Mitreva M."/>
            <person name="Roeseler W."/>
            <person name="Tian H."/>
            <person name="Witte H."/>
            <person name="Yang S.P."/>
            <person name="Wilson R.K."/>
            <person name="Sommer R.J."/>
        </authorList>
    </citation>
    <scope>NUCLEOTIDE SEQUENCE [LARGE SCALE GENOMIC DNA]</scope>
    <source>
        <strain evidence="3">PS312</strain>
    </source>
</reference>